<comment type="caution">
    <text evidence="2">The sequence shown here is derived from an EMBL/GenBank/DDBJ whole genome shotgun (WGS) entry which is preliminary data.</text>
</comment>
<dbReference type="EMBL" id="VSWC01000144">
    <property type="protein sequence ID" value="KAA1078205.1"/>
    <property type="molecule type" value="Genomic_DNA"/>
</dbReference>
<reference evidence="2 3" key="1">
    <citation type="submission" date="2019-05" db="EMBL/GenBank/DDBJ databases">
        <title>Emergence of the Ug99 lineage of the wheat stem rust pathogen through somatic hybridization.</title>
        <authorList>
            <person name="Li F."/>
            <person name="Upadhyaya N.M."/>
            <person name="Sperschneider J."/>
            <person name="Matny O."/>
            <person name="Nguyen-Phuc H."/>
            <person name="Mago R."/>
            <person name="Raley C."/>
            <person name="Miller M.E."/>
            <person name="Silverstein K.A.T."/>
            <person name="Henningsen E."/>
            <person name="Hirsch C.D."/>
            <person name="Visser B."/>
            <person name="Pretorius Z.A."/>
            <person name="Steffenson B.J."/>
            <person name="Schwessinger B."/>
            <person name="Dodds P.N."/>
            <person name="Figueroa M."/>
        </authorList>
    </citation>
    <scope>NUCLEOTIDE SEQUENCE [LARGE SCALE GENOMIC DNA]</scope>
    <source>
        <strain evidence="2">21-0</strain>
    </source>
</reference>
<dbReference type="PROSITE" id="PS51257">
    <property type="entry name" value="PROKAR_LIPOPROTEIN"/>
    <property type="match status" value="1"/>
</dbReference>
<name>A0A5B0MMR7_PUCGR</name>
<evidence type="ECO:0000313" key="3">
    <source>
        <dbReference type="Proteomes" id="UP000324748"/>
    </source>
</evidence>
<feature type="chain" id="PRO_5022946113" evidence="1">
    <location>
        <begin position="24"/>
        <end position="162"/>
    </location>
</feature>
<dbReference type="AlphaFoldDB" id="A0A5B0MMR7"/>
<dbReference type="Proteomes" id="UP000324748">
    <property type="component" value="Unassembled WGS sequence"/>
</dbReference>
<keyword evidence="1" id="KW-0732">Signal</keyword>
<organism evidence="2 3">
    <name type="scientific">Puccinia graminis f. sp. tritici</name>
    <dbReference type="NCBI Taxonomy" id="56615"/>
    <lineage>
        <taxon>Eukaryota</taxon>
        <taxon>Fungi</taxon>
        <taxon>Dikarya</taxon>
        <taxon>Basidiomycota</taxon>
        <taxon>Pucciniomycotina</taxon>
        <taxon>Pucciniomycetes</taxon>
        <taxon>Pucciniales</taxon>
        <taxon>Pucciniaceae</taxon>
        <taxon>Puccinia</taxon>
    </lineage>
</organism>
<evidence type="ECO:0000313" key="2">
    <source>
        <dbReference type="EMBL" id="KAA1078205.1"/>
    </source>
</evidence>
<protein>
    <submittedName>
        <fullName evidence="2">Uncharacterized protein</fullName>
    </submittedName>
</protein>
<sequence length="162" mass="18215">MMKFTTFVVTLVCMTGLIACAFGDFPAPDVEASAWIHEEHLTPDYPQVEHIQSMRSSKNQLTIPGRTTSMDLQEHSDAEGELKALFQWNRKPPREASTPPQDKIPDSCFILNRSGSDIDYLLFDPNTRFFLYYPRLKSGKLQSITLPDHVGQGTLSLAITPV</sequence>
<proteinExistence type="predicted"/>
<keyword evidence="3" id="KW-1185">Reference proteome</keyword>
<gene>
    <name evidence="2" type="ORF">PGT21_030535</name>
</gene>
<accession>A0A5B0MMR7</accession>
<evidence type="ECO:0000256" key="1">
    <source>
        <dbReference type="SAM" id="SignalP"/>
    </source>
</evidence>
<dbReference type="OrthoDB" id="10269461at2759"/>
<feature type="signal peptide" evidence="1">
    <location>
        <begin position="1"/>
        <end position="23"/>
    </location>
</feature>